<evidence type="ECO:0000256" key="1">
    <source>
        <dbReference type="ARBA" id="ARBA00004651"/>
    </source>
</evidence>
<feature type="transmembrane region" description="Helical" evidence="6">
    <location>
        <begin position="44"/>
        <end position="63"/>
    </location>
</feature>
<keyword evidence="2" id="KW-1003">Cell membrane</keyword>
<keyword evidence="3 6" id="KW-0812">Transmembrane</keyword>
<keyword evidence="9" id="KW-1185">Reference proteome</keyword>
<dbReference type="GO" id="GO:0005886">
    <property type="term" value="C:plasma membrane"/>
    <property type="evidence" value="ECO:0007669"/>
    <property type="project" value="UniProtKB-SubCell"/>
</dbReference>
<comment type="subcellular location">
    <subcellularLocation>
        <location evidence="1">Cell membrane</location>
        <topology evidence="1">Multi-pass membrane protein</topology>
    </subcellularLocation>
</comment>
<sequence length="338" mass="35675">MEIAPHNHSRFVVALCILGVAAACYVSGRLGVHGPVGSGVASPLWPPPGVGLVALIVLGPRVWPGVAIGAMALALSPDATLPGVAGATIGATLTAVLGYLLLDAADFRPELPRLRDVLALVVLGGVAPTVVGATVVVGSLQVAGAPPADFGTTWLVEWIGGALGVLVIAPFLLMVRKFHWPRVFRLARWLEVTALFAVMVPVLVLSLQGEEQLLFITFPFVVWAAWRFQLAAATACVLVATMLAIYANSRGMGAFAFHSELSNIFTVQSFAAVTALTALVLSATIAARNEARAHVEEVAVQLASVVHQLDRRLRVRPRTDQAARSELGERDVVRQKTT</sequence>
<evidence type="ECO:0000256" key="4">
    <source>
        <dbReference type="ARBA" id="ARBA00022989"/>
    </source>
</evidence>
<evidence type="ECO:0000259" key="7">
    <source>
        <dbReference type="Pfam" id="PF05231"/>
    </source>
</evidence>
<feature type="transmembrane region" description="Helical" evidence="6">
    <location>
        <begin position="155"/>
        <end position="175"/>
    </location>
</feature>
<dbReference type="RefSeq" id="WP_179789055.1">
    <property type="nucleotide sequence ID" value="NZ_BAAARR010000001.1"/>
</dbReference>
<feature type="transmembrane region" description="Helical" evidence="6">
    <location>
        <begin position="228"/>
        <end position="249"/>
    </location>
</feature>
<accession>A0A852ZE74</accession>
<organism evidence="8 9">
    <name type="scientific">Actinopolymorpha rutila</name>
    <dbReference type="NCBI Taxonomy" id="446787"/>
    <lineage>
        <taxon>Bacteria</taxon>
        <taxon>Bacillati</taxon>
        <taxon>Actinomycetota</taxon>
        <taxon>Actinomycetes</taxon>
        <taxon>Propionibacteriales</taxon>
        <taxon>Actinopolymorphaceae</taxon>
        <taxon>Actinopolymorpha</taxon>
    </lineage>
</organism>
<gene>
    <name evidence="8" type="ORF">F4554_004119</name>
</gene>
<keyword evidence="5 6" id="KW-0472">Membrane</keyword>
<reference evidence="8 9" key="1">
    <citation type="submission" date="2020-07" db="EMBL/GenBank/DDBJ databases">
        <title>Sequencing the genomes of 1000 actinobacteria strains.</title>
        <authorList>
            <person name="Klenk H.-P."/>
        </authorList>
    </citation>
    <scope>NUCLEOTIDE SEQUENCE [LARGE SCALE GENOMIC DNA]</scope>
    <source>
        <strain evidence="8 9">DSM 18448</strain>
    </source>
</reference>
<evidence type="ECO:0000256" key="3">
    <source>
        <dbReference type="ARBA" id="ARBA00022692"/>
    </source>
</evidence>
<feature type="transmembrane region" description="Helical" evidence="6">
    <location>
        <begin position="117"/>
        <end position="143"/>
    </location>
</feature>
<feature type="domain" description="MASE1" evidence="7">
    <location>
        <begin position="38"/>
        <end position="288"/>
    </location>
</feature>
<evidence type="ECO:0000256" key="5">
    <source>
        <dbReference type="ARBA" id="ARBA00023136"/>
    </source>
</evidence>
<evidence type="ECO:0000313" key="9">
    <source>
        <dbReference type="Proteomes" id="UP000579605"/>
    </source>
</evidence>
<evidence type="ECO:0000313" key="8">
    <source>
        <dbReference type="EMBL" id="NYH91481.1"/>
    </source>
</evidence>
<dbReference type="AlphaFoldDB" id="A0A852ZE74"/>
<dbReference type="EMBL" id="JACBZH010000001">
    <property type="protein sequence ID" value="NYH91481.1"/>
    <property type="molecule type" value="Genomic_DNA"/>
</dbReference>
<feature type="transmembrane region" description="Helical" evidence="6">
    <location>
        <begin position="187"/>
        <end position="208"/>
    </location>
</feature>
<feature type="transmembrane region" description="Helical" evidence="6">
    <location>
        <begin position="83"/>
        <end position="105"/>
    </location>
</feature>
<proteinExistence type="predicted"/>
<keyword evidence="4 6" id="KW-1133">Transmembrane helix</keyword>
<evidence type="ECO:0000256" key="2">
    <source>
        <dbReference type="ARBA" id="ARBA00022475"/>
    </source>
</evidence>
<evidence type="ECO:0000256" key="6">
    <source>
        <dbReference type="SAM" id="Phobius"/>
    </source>
</evidence>
<dbReference type="Pfam" id="PF05231">
    <property type="entry name" value="MASE1"/>
    <property type="match status" value="1"/>
</dbReference>
<name>A0A852ZE74_9ACTN</name>
<comment type="caution">
    <text evidence="8">The sequence shown here is derived from an EMBL/GenBank/DDBJ whole genome shotgun (WGS) entry which is preliminary data.</text>
</comment>
<feature type="transmembrane region" description="Helical" evidence="6">
    <location>
        <begin position="12"/>
        <end position="32"/>
    </location>
</feature>
<dbReference type="Proteomes" id="UP000579605">
    <property type="component" value="Unassembled WGS sequence"/>
</dbReference>
<dbReference type="InterPro" id="IPR007895">
    <property type="entry name" value="MASE1"/>
</dbReference>
<protein>
    <submittedName>
        <fullName evidence="8">Integral membrane sensor domain MASE1</fullName>
    </submittedName>
</protein>